<protein>
    <recommendedName>
        <fullName evidence="9">Protein kinase domain-containing protein</fullName>
    </recommendedName>
</protein>
<evidence type="ECO:0000256" key="2">
    <source>
        <dbReference type="ARBA" id="ARBA00047899"/>
    </source>
</evidence>
<comment type="catalytic activity">
    <reaction evidence="2">
        <text>L-threonyl-[protein] + ATP = O-phospho-L-threonyl-[protein] + ADP + H(+)</text>
        <dbReference type="Rhea" id="RHEA:46608"/>
        <dbReference type="Rhea" id="RHEA-COMP:11060"/>
        <dbReference type="Rhea" id="RHEA-COMP:11605"/>
        <dbReference type="ChEBI" id="CHEBI:15378"/>
        <dbReference type="ChEBI" id="CHEBI:30013"/>
        <dbReference type="ChEBI" id="CHEBI:30616"/>
        <dbReference type="ChEBI" id="CHEBI:61977"/>
        <dbReference type="ChEBI" id="CHEBI:456216"/>
        <dbReference type="EC" id="2.7.11.1"/>
    </reaction>
</comment>
<dbReference type="GO" id="GO:0005737">
    <property type="term" value="C:cytoplasm"/>
    <property type="evidence" value="ECO:0007669"/>
    <property type="project" value="TreeGrafter"/>
</dbReference>
<dbReference type="GO" id="GO:0004674">
    <property type="term" value="F:protein serine/threonine kinase activity"/>
    <property type="evidence" value="ECO:0007669"/>
    <property type="project" value="UniProtKB-EC"/>
</dbReference>
<dbReference type="OrthoDB" id="4129984at2759"/>
<evidence type="ECO:0000256" key="1">
    <source>
        <dbReference type="ARBA" id="ARBA00005575"/>
    </source>
</evidence>
<evidence type="ECO:0000313" key="8">
    <source>
        <dbReference type="Proteomes" id="UP000054342"/>
    </source>
</evidence>
<evidence type="ECO:0008006" key="9">
    <source>
        <dbReference type="Google" id="ProtNLM"/>
    </source>
</evidence>
<dbReference type="GO" id="GO:0005524">
    <property type="term" value="F:ATP binding"/>
    <property type="evidence" value="ECO:0007669"/>
    <property type="project" value="InterPro"/>
</dbReference>
<sequence length="497" mass="55005">MDTSLVVLSITAVSDEAATALKDPRNAEFLVPRGDIPESPSLDSRRRDGTPFIDSPSFITALRIDHYPFDPALGWVFGREGENVDFVLGGLEQGVSQKHFRIDRNWKAMVLVLTNLSGNSTRWIDPETGEVESLTGSRAIVGRRQYEIAAGTVWLTLQIPLRTQEQQARYNVLAEQLRVEIVQAAPTMLGLKVARLDEDPTSLVARRFVLGRVVGTGMTAAVHEPVDRETGDRFAGKVYKLGTKSAWKSMLREIKLLQKLKHKHIIDYVAFNGTPDPILIMEIALKSLEKCTIASTSECVDLLRQVLSGLAFLYDRNARNGSWATLAYPKLTDITGITGTFCGSPLYLAPEVDGLVGSVYTNAVDVWSAGVVGVQYSCGFGGRDLKKMSDHKAWVNAVAWRAKSKASVLAVYLTPMLDVMPTGRPTARGILEGLQGWRDSEASGLREGDQARSKGRERRKRRMQQSLSKTIAKIVEKPPRFVLLETGTERRTEKCFQ</sequence>
<dbReference type="InterPro" id="IPR000253">
    <property type="entry name" value="FHA_dom"/>
</dbReference>
<dbReference type="Pfam" id="PF00069">
    <property type="entry name" value="Pkinase"/>
    <property type="match status" value="1"/>
</dbReference>
<evidence type="ECO:0000313" key="7">
    <source>
        <dbReference type="EMBL" id="KIW58769.1"/>
    </source>
</evidence>
<feature type="domain" description="Protein kinase" evidence="6">
    <location>
        <begin position="208"/>
        <end position="438"/>
    </location>
</feature>
<feature type="domain" description="FHA" evidence="5">
    <location>
        <begin position="75"/>
        <end position="121"/>
    </location>
</feature>
<organism evidence="7 8">
    <name type="scientific">Exophiala xenobiotica</name>
    <dbReference type="NCBI Taxonomy" id="348802"/>
    <lineage>
        <taxon>Eukaryota</taxon>
        <taxon>Fungi</taxon>
        <taxon>Dikarya</taxon>
        <taxon>Ascomycota</taxon>
        <taxon>Pezizomycotina</taxon>
        <taxon>Eurotiomycetes</taxon>
        <taxon>Chaetothyriomycetidae</taxon>
        <taxon>Chaetothyriales</taxon>
        <taxon>Herpotrichiellaceae</taxon>
        <taxon>Exophiala</taxon>
    </lineage>
</organism>
<evidence type="ECO:0000256" key="4">
    <source>
        <dbReference type="SAM" id="MobiDB-lite"/>
    </source>
</evidence>
<dbReference type="STRING" id="348802.A0A0D2FF66"/>
<feature type="region of interest" description="Disordered" evidence="4">
    <location>
        <begin position="441"/>
        <end position="468"/>
    </location>
</feature>
<keyword evidence="8" id="KW-1185">Reference proteome</keyword>
<dbReference type="PANTHER" id="PTHR44167">
    <property type="entry name" value="OVARIAN-SPECIFIC SERINE/THREONINE-PROTEIN KINASE LOK-RELATED"/>
    <property type="match status" value="1"/>
</dbReference>
<dbReference type="SUPFAM" id="SSF56112">
    <property type="entry name" value="Protein kinase-like (PK-like)"/>
    <property type="match status" value="1"/>
</dbReference>
<dbReference type="RefSeq" id="XP_013319353.1">
    <property type="nucleotide sequence ID" value="XM_013463899.1"/>
</dbReference>
<dbReference type="InterPro" id="IPR008984">
    <property type="entry name" value="SMAD_FHA_dom_sf"/>
</dbReference>
<dbReference type="Gene3D" id="1.10.510.10">
    <property type="entry name" value="Transferase(Phosphotransferase) domain 1"/>
    <property type="match status" value="2"/>
</dbReference>
<dbReference type="PROSITE" id="PS50011">
    <property type="entry name" value="PROTEIN_KINASE_DOM"/>
    <property type="match status" value="1"/>
</dbReference>
<proteinExistence type="inferred from homology"/>
<comment type="catalytic activity">
    <reaction evidence="3">
        <text>L-seryl-[protein] + ATP = O-phospho-L-seryl-[protein] + ADP + H(+)</text>
        <dbReference type="Rhea" id="RHEA:17989"/>
        <dbReference type="Rhea" id="RHEA-COMP:9863"/>
        <dbReference type="Rhea" id="RHEA-COMP:11604"/>
        <dbReference type="ChEBI" id="CHEBI:15378"/>
        <dbReference type="ChEBI" id="CHEBI:29999"/>
        <dbReference type="ChEBI" id="CHEBI:30616"/>
        <dbReference type="ChEBI" id="CHEBI:83421"/>
        <dbReference type="ChEBI" id="CHEBI:456216"/>
        <dbReference type="EC" id="2.7.11.1"/>
    </reaction>
</comment>
<dbReference type="GO" id="GO:0005634">
    <property type="term" value="C:nucleus"/>
    <property type="evidence" value="ECO:0007669"/>
    <property type="project" value="TreeGrafter"/>
</dbReference>
<dbReference type="PANTHER" id="PTHR44167:SF18">
    <property type="entry name" value="PROTEIN KINASE DOMAIN-CONTAINING PROTEIN"/>
    <property type="match status" value="1"/>
</dbReference>
<evidence type="ECO:0000259" key="6">
    <source>
        <dbReference type="PROSITE" id="PS50011"/>
    </source>
</evidence>
<name>A0A0D2FF66_9EURO</name>
<dbReference type="PROSITE" id="PS50006">
    <property type="entry name" value="FHA_DOMAIN"/>
    <property type="match status" value="1"/>
</dbReference>
<reference evidence="7 8" key="1">
    <citation type="submission" date="2015-01" db="EMBL/GenBank/DDBJ databases">
        <title>The Genome Sequence of Exophiala xenobiotica CBS118157.</title>
        <authorList>
            <consortium name="The Broad Institute Genomics Platform"/>
            <person name="Cuomo C."/>
            <person name="de Hoog S."/>
            <person name="Gorbushina A."/>
            <person name="Stielow B."/>
            <person name="Teixiera M."/>
            <person name="Abouelleil A."/>
            <person name="Chapman S.B."/>
            <person name="Priest M."/>
            <person name="Young S.K."/>
            <person name="Wortman J."/>
            <person name="Nusbaum C."/>
            <person name="Birren B."/>
        </authorList>
    </citation>
    <scope>NUCLEOTIDE SEQUENCE [LARGE SCALE GENOMIC DNA]</scope>
    <source>
        <strain evidence="7 8">CBS 118157</strain>
    </source>
</reference>
<dbReference type="HOGENOM" id="CLU_494401_0_0_1"/>
<dbReference type="GO" id="GO:0044773">
    <property type="term" value="P:mitotic DNA damage checkpoint signaling"/>
    <property type="evidence" value="ECO:0007669"/>
    <property type="project" value="TreeGrafter"/>
</dbReference>
<dbReference type="InterPro" id="IPR000719">
    <property type="entry name" value="Prot_kinase_dom"/>
</dbReference>
<dbReference type="AlphaFoldDB" id="A0A0D2FF66"/>
<dbReference type="EMBL" id="KN847318">
    <property type="protein sequence ID" value="KIW58769.1"/>
    <property type="molecule type" value="Genomic_DNA"/>
</dbReference>
<dbReference type="Proteomes" id="UP000054342">
    <property type="component" value="Unassembled WGS sequence"/>
</dbReference>
<dbReference type="GeneID" id="25325175"/>
<gene>
    <name evidence="7" type="ORF">PV05_03267</name>
</gene>
<evidence type="ECO:0000259" key="5">
    <source>
        <dbReference type="PROSITE" id="PS50006"/>
    </source>
</evidence>
<feature type="compositionally biased region" description="Basic and acidic residues" evidence="4">
    <location>
        <begin position="441"/>
        <end position="454"/>
    </location>
</feature>
<comment type="similarity">
    <text evidence="1">Belongs to the protein kinase superfamily. CAMK Ser/Thr protein kinase family. CHEK2 subfamily.</text>
</comment>
<dbReference type="SUPFAM" id="SSF49879">
    <property type="entry name" value="SMAD/FHA domain"/>
    <property type="match status" value="1"/>
</dbReference>
<dbReference type="InterPro" id="IPR011009">
    <property type="entry name" value="Kinase-like_dom_sf"/>
</dbReference>
<evidence type="ECO:0000256" key="3">
    <source>
        <dbReference type="ARBA" id="ARBA00048679"/>
    </source>
</evidence>
<accession>A0A0D2FF66</accession>